<keyword evidence="5" id="KW-0501">Molybdenum cofactor biosynthesis</keyword>
<comment type="similarity">
    <text evidence="2">Belongs to the MoaE family.</text>
</comment>
<evidence type="ECO:0000256" key="1">
    <source>
        <dbReference type="ARBA" id="ARBA00005046"/>
    </source>
</evidence>
<sequence>MKERTPKNIFVQGAISSGFIADSIQKHSTKKEIGGHSIFMGQVRADEINGKKVVAIEYTAYEEMALQKMHEIREAVFAEYPLTCMHVYHSLGKVLAGEICLFVFTSSAHRKAATEACSVLVERIKAELPVWGAEILEDETHQWKVNQ</sequence>
<accession>A0AAT9GG41</accession>
<gene>
    <name evidence="12" type="ORF">KACHI17_03490</name>
</gene>
<dbReference type="SUPFAM" id="SSF54690">
    <property type="entry name" value="Molybdopterin synthase subunit MoaE"/>
    <property type="match status" value="1"/>
</dbReference>
<dbReference type="CDD" id="cd00756">
    <property type="entry name" value="MoaE"/>
    <property type="match status" value="1"/>
</dbReference>
<comment type="subunit">
    <text evidence="6">Heterotetramer of 2 MoaD subunits and 2 MoaE subunits. Also stable as homodimer. The enzyme changes between these two forms during catalysis.</text>
</comment>
<dbReference type="InterPro" id="IPR036563">
    <property type="entry name" value="MoaE_sf"/>
</dbReference>
<evidence type="ECO:0000256" key="11">
    <source>
        <dbReference type="ARBA" id="ARBA00049878"/>
    </source>
</evidence>
<evidence type="ECO:0000256" key="2">
    <source>
        <dbReference type="ARBA" id="ARBA00005426"/>
    </source>
</evidence>
<dbReference type="Pfam" id="PF02391">
    <property type="entry name" value="MoaE"/>
    <property type="match status" value="1"/>
</dbReference>
<evidence type="ECO:0000256" key="7">
    <source>
        <dbReference type="ARBA" id="ARBA00029745"/>
    </source>
</evidence>
<proteinExistence type="inferred from homology"/>
<dbReference type="InterPro" id="IPR003448">
    <property type="entry name" value="Mopterin_biosynth_MoaE"/>
</dbReference>
<evidence type="ECO:0000256" key="10">
    <source>
        <dbReference type="ARBA" id="ARBA00032474"/>
    </source>
</evidence>
<evidence type="ECO:0000256" key="6">
    <source>
        <dbReference type="ARBA" id="ARBA00026066"/>
    </source>
</evidence>
<comment type="catalytic activity">
    <reaction evidence="11">
        <text>2 [molybdopterin-synthase sulfur-carrier protein]-C-terminal-Gly-aminoethanethioate + cyclic pyranopterin phosphate + H2O = molybdopterin + 2 [molybdopterin-synthase sulfur-carrier protein]-C-terminal Gly-Gly + 2 H(+)</text>
        <dbReference type="Rhea" id="RHEA:26333"/>
        <dbReference type="Rhea" id="RHEA-COMP:12202"/>
        <dbReference type="Rhea" id="RHEA-COMP:19907"/>
        <dbReference type="ChEBI" id="CHEBI:15377"/>
        <dbReference type="ChEBI" id="CHEBI:15378"/>
        <dbReference type="ChEBI" id="CHEBI:58698"/>
        <dbReference type="ChEBI" id="CHEBI:59648"/>
        <dbReference type="ChEBI" id="CHEBI:90778"/>
        <dbReference type="ChEBI" id="CHEBI:232372"/>
        <dbReference type="EC" id="2.8.1.12"/>
    </reaction>
</comment>
<comment type="pathway">
    <text evidence="1">Cofactor biosynthesis; molybdopterin biosynthesis.</text>
</comment>
<evidence type="ECO:0000256" key="8">
    <source>
        <dbReference type="ARBA" id="ARBA00030407"/>
    </source>
</evidence>
<evidence type="ECO:0000256" key="3">
    <source>
        <dbReference type="ARBA" id="ARBA00011950"/>
    </source>
</evidence>
<dbReference type="GO" id="GO:0030366">
    <property type="term" value="F:molybdopterin synthase activity"/>
    <property type="evidence" value="ECO:0007669"/>
    <property type="project" value="UniProtKB-EC"/>
</dbReference>
<evidence type="ECO:0000256" key="4">
    <source>
        <dbReference type="ARBA" id="ARBA00013858"/>
    </source>
</evidence>
<dbReference type="EMBL" id="AP029612">
    <property type="protein sequence ID" value="BFG69468.1"/>
    <property type="molecule type" value="Genomic_DNA"/>
</dbReference>
<dbReference type="GO" id="GO:0006777">
    <property type="term" value="P:Mo-molybdopterin cofactor biosynthetic process"/>
    <property type="evidence" value="ECO:0007669"/>
    <property type="project" value="UniProtKB-KW"/>
</dbReference>
<organism evidence="12">
    <name type="scientific">Sediminibacterium sp. KACHI17</name>
    <dbReference type="NCBI Taxonomy" id="1751071"/>
    <lineage>
        <taxon>Bacteria</taxon>
        <taxon>Pseudomonadati</taxon>
        <taxon>Bacteroidota</taxon>
        <taxon>Chitinophagia</taxon>
        <taxon>Chitinophagales</taxon>
        <taxon>Chitinophagaceae</taxon>
        <taxon>Sediminibacterium</taxon>
    </lineage>
</organism>
<reference evidence="12" key="1">
    <citation type="submission" date="2024-02" db="EMBL/GenBank/DDBJ databases">
        <title>Sediminibacterium planktonica sp. nov. and Sediminibacterium longus sp. nov., isolated from surface lake and river water.</title>
        <authorList>
            <person name="Watanabe K."/>
            <person name="Takemine S."/>
            <person name="Ishii Y."/>
            <person name="Ogata Y."/>
            <person name="Shindo C."/>
            <person name="Suda W."/>
        </authorList>
    </citation>
    <scope>NUCLEOTIDE SEQUENCE</scope>
    <source>
        <strain evidence="12">KACHI17</strain>
    </source>
</reference>
<protein>
    <recommendedName>
        <fullName evidence="4">Molybdopterin synthase catalytic subunit</fullName>
        <ecNumber evidence="3">2.8.1.12</ecNumber>
    </recommendedName>
    <alternativeName>
        <fullName evidence="9">MPT synthase subunit 2</fullName>
    </alternativeName>
    <alternativeName>
        <fullName evidence="7">Molybdenum cofactor biosynthesis protein E</fullName>
    </alternativeName>
    <alternativeName>
        <fullName evidence="8">Molybdopterin-converting factor large subunit</fullName>
    </alternativeName>
    <alternativeName>
        <fullName evidence="10">Molybdopterin-converting factor subunit 2</fullName>
    </alternativeName>
</protein>
<dbReference type="RefSeq" id="WP_353549789.1">
    <property type="nucleotide sequence ID" value="NZ_AP029612.1"/>
</dbReference>
<evidence type="ECO:0000313" key="12">
    <source>
        <dbReference type="EMBL" id="BFG69468.1"/>
    </source>
</evidence>
<evidence type="ECO:0000256" key="5">
    <source>
        <dbReference type="ARBA" id="ARBA00023150"/>
    </source>
</evidence>
<dbReference type="EC" id="2.8.1.12" evidence="3"/>
<evidence type="ECO:0000256" key="9">
    <source>
        <dbReference type="ARBA" id="ARBA00030781"/>
    </source>
</evidence>
<dbReference type="PANTHER" id="PTHR23404">
    <property type="entry name" value="MOLYBDOPTERIN SYNTHASE RELATED"/>
    <property type="match status" value="1"/>
</dbReference>
<name>A0AAT9GG41_9BACT</name>
<dbReference type="Gene3D" id="3.90.1170.40">
    <property type="entry name" value="Molybdopterin biosynthesis MoaE subunit"/>
    <property type="match status" value="1"/>
</dbReference>
<dbReference type="AlphaFoldDB" id="A0AAT9GG41"/>